<dbReference type="RefSeq" id="WP_034558592.1">
    <property type="nucleotide sequence ID" value="NZ_FZML01000009.1"/>
</dbReference>
<protein>
    <recommendedName>
        <fullName evidence="6">Outer membrane beta-barrel protein</fullName>
    </recommendedName>
</protein>
<keyword evidence="1" id="KW-0732">Signal</keyword>
<feature type="signal peptide" evidence="1">
    <location>
        <begin position="1"/>
        <end position="37"/>
    </location>
</feature>
<organism evidence="2 5">
    <name type="scientific">Helicobacter muridarum</name>
    <dbReference type="NCBI Taxonomy" id="216"/>
    <lineage>
        <taxon>Bacteria</taxon>
        <taxon>Pseudomonadati</taxon>
        <taxon>Campylobacterota</taxon>
        <taxon>Epsilonproteobacteria</taxon>
        <taxon>Campylobacterales</taxon>
        <taxon>Helicobacteraceae</taxon>
        <taxon>Helicobacter</taxon>
    </lineage>
</organism>
<sequence length="257" mass="29319">MIIFNQKVNQVFCKSISRSIIVISTWLMMLTIQNVHAEETTSPIEDKDSGYGKLKIAWGFGYGFDWRKSNLIKNTSNQKTSGIDNKYGLIASFQYTLNPSVFIELPIIISYLAPSTRYFNSYHNNSGDGYNIDVSILGNYYLIVKNGFSFLPKAGLGYTFGYMWQTSTRLVIDKNINDTSSVIQSSFFIRLGAEVGYFKHHIGIFFNYYFLTNEFSSIKMRTAQTSANAAIQPPVTIDSSNTYLDSFGTNIYYMYRF</sequence>
<gene>
    <name evidence="3" type="ORF">LS73_006755</name>
    <name evidence="2" type="ORF">NCTC12714_01812</name>
</gene>
<evidence type="ECO:0000313" key="2">
    <source>
        <dbReference type="EMBL" id="STQ87001.1"/>
    </source>
</evidence>
<dbReference type="EMBL" id="JRPD02000015">
    <property type="protein sequence ID" value="TLD99767.1"/>
    <property type="molecule type" value="Genomic_DNA"/>
</dbReference>
<reference evidence="2 5" key="2">
    <citation type="submission" date="2018-06" db="EMBL/GenBank/DDBJ databases">
        <authorList>
            <consortium name="Pathogen Informatics"/>
            <person name="Doyle S."/>
        </authorList>
    </citation>
    <scope>NUCLEOTIDE SEQUENCE [LARGE SCALE GENOMIC DNA]</scope>
    <source>
        <strain evidence="2 5">NCTC12714</strain>
    </source>
</reference>
<feature type="chain" id="PRO_5035986645" description="Outer membrane beta-barrel protein" evidence="1">
    <location>
        <begin position="38"/>
        <end position="257"/>
    </location>
</feature>
<dbReference type="OrthoDB" id="5330035at2"/>
<name>A0A099TY89_9HELI</name>
<evidence type="ECO:0000313" key="3">
    <source>
        <dbReference type="EMBL" id="TLD99767.1"/>
    </source>
</evidence>
<dbReference type="EMBL" id="UGJE01000002">
    <property type="protein sequence ID" value="STQ87001.1"/>
    <property type="molecule type" value="Genomic_DNA"/>
</dbReference>
<evidence type="ECO:0000313" key="4">
    <source>
        <dbReference type="Proteomes" id="UP000029922"/>
    </source>
</evidence>
<dbReference type="Proteomes" id="UP000029922">
    <property type="component" value="Unassembled WGS sequence"/>
</dbReference>
<accession>A0A099TY89</accession>
<dbReference type="AlphaFoldDB" id="A0A099TY89"/>
<proteinExistence type="predicted"/>
<evidence type="ECO:0000256" key="1">
    <source>
        <dbReference type="SAM" id="SignalP"/>
    </source>
</evidence>
<evidence type="ECO:0008006" key="6">
    <source>
        <dbReference type="Google" id="ProtNLM"/>
    </source>
</evidence>
<reference evidence="3 4" key="1">
    <citation type="journal article" date="2014" name="Genome Announc.">
        <title>Draft genome sequences of eight enterohepatic helicobacter species isolated from both laboratory and wild rodents.</title>
        <authorList>
            <person name="Sheh A."/>
            <person name="Shen Z."/>
            <person name="Fox J.G."/>
        </authorList>
    </citation>
    <scope>NUCLEOTIDE SEQUENCE [LARGE SCALE GENOMIC DNA]</scope>
    <source>
        <strain evidence="3 4">ST1</strain>
    </source>
</reference>
<evidence type="ECO:0000313" key="5">
    <source>
        <dbReference type="Proteomes" id="UP000255139"/>
    </source>
</evidence>
<keyword evidence="5" id="KW-1185">Reference proteome</keyword>
<dbReference type="Proteomes" id="UP000255139">
    <property type="component" value="Unassembled WGS sequence"/>
</dbReference>